<gene>
    <name evidence="1" type="ORF">UG56_020500</name>
</gene>
<dbReference type="STRING" id="1844.UG56_020500"/>
<organism evidence="1 2">
    <name type="scientific">Nocardioides luteus</name>
    <dbReference type="NCBI Taxonomy" id="1844"/>
    <lineage>
        <taxon>Bacteria</taxon>
        <taxon>Bacillati</taxon>
        <taxon>Actinomycetota</taxon>
        <taxon>Actinomycetes</taxon>
        <taxon>Propionibacteriales</taxon>
        <taxon>Nocardioidaceae</taxon>
        <taxon>Nocardioides</taxon>
    </lineage>
</organism>
<dbReference type="Proteomes" id="UP000033772">
    <property type="component" value="Unassembled WGS sequence"/>
</dbReference>
<accession>A0A1J4MZR3</accession>
<proteinExistence type="predicted"/>
<dbReference type="RefSeq" id="WP_045547846.1">
    <property type="nucleotide sequence ID" value="NZ_JZDQ02000032.1"/>
</dbReference>
<dbReference type="Pfam" id="PF08922">
    <property type="entry name" value="DUF1905"/>
    <property type="match status" value="1"/>
</dbReference>
<comment type="caution">
    <text evidence="1">The sequence shown here is derived from an EMBL/GenBank/DDBJ whole genome shotgun (WGS) entry which is preliminary data.</text>
</comment>
<evidence type="ECO:0008006" key="3">
    <source>
        <dbReference type="Google" id="ProtNLM"/>
    </source>
</evidence>
<name>A0A1J4MZR3_9ACTN</name>
<keyword evidence="2" id="KW-1185">Reference proteome</keyword>
<dbReference type="InterPro" id="IPR037079">
    <property type="entry name" value="AF2212/PG0164-like_sf"/>
</dbReference>
<evidence type="ECO:0000313" key="2">
    <source>
        <dbReference type="Proteomes" id="UP000033772"/>
    </source>
</evidence>
<dbReference type="SUPFAM" id="SSF141694">
    <property type="entry name" value="AF2212/PG0164-like"/>
    <property type="match status" value="1"/>
</dbReference>
<dbReference type="InterPro" id="IPR015018">
    <property type="entry name" value="DUF1905"/>
</dbReference>
<reference evidence="1" key="1">
    <citation type="submission" date="2016-10" db="EMBL/GenBank/DDBJ databases">
        <title>Draft Genome Sequence of Nocardioides luteus Strain BAFB, an Alkane-Degrading Bacterium Isolated from JP-7 Polluted Soil.</title>
        <authorList>
            <person name="Brown L."/>
            <person name="Ruiz O.N."/>
            <person name="Gunasekera T."/>
        </authorList>
    </citation>
    <scope>NUCLEOTIDE SEQUENCE [LARGE SCALE GENOMIC DNA]</scope>
    <source>
        <strain evidence="1">BAFB</strain>
    </source>
</reference>
<dbReference type="EMBL" id="JZDQ02000032">
    <property type="protein sequence ID" value="OIJ24822.1"/>
    <property type="molecule type" value="Genomic_DNA"/>
</dbReference>
<sequence length="98" mass="11090">METWEFEAELWPWKDATDAWIFVTAPPEVTEEIREASIATGPPRGFGSVRVEARIGTTTWRTSVFPGQEGYALPIKKDVRRREDLQVGDRALVSITLV</sequence>
<evidence type="ECO:0000313" key="1">
    <source>
        <dbReference type="EMBL" id="OIJ24822.1"/>
    </source>
</evidence>
<dbReference type="OrthoDB" id="9808666at2"/>
<protein>
    <recommendedName>
        <fullName evidence="3">DUF1905 domain-containing protein</fullName>
    </recommendedName>
</protein>
<dbReference type="Gene3D" id="2.40.30.100">
    <property type="entry name" value="AF2212/PG0164-like"/>
    <property type="match status" value="1"/>
</dbReference>
<dbReference type="AlphaFoldDB" id="A0A1J4MZR3"/>